<feature type="domain" description="Deacetylase PdaC" evidence="1">
    <location>
        <begin position="42"/>
        <end position="114"/>
    </location>
</feature>
<reference evidence="2 3" key="1">
    <citation type="submission" date="2020-08" db="EMBL/GenBank/DDBJ databases">
        <title>Genomic Encyclopedia of Type Strains, Phase IV (KMG-IV): sequencing the most valuable type-strain genomes for metagenomic binning, comparative biology and taxonomic classification.</title>
        <authorList>
            <person name="Goeker M."/>
        </authorList>
    </citation>
    <scope>NUCLEOTIDE SEQUENCE [LARGE SCALE GENOMIC DNA]</scope>
    <source>
        <strain evidence="2 3">DSM 24661</strain>
    </source>
</reference>
<gene>
    <name evidence="2" type="ORF">HNR32_002115</name>
</gene>
<dbReference type="RefSeq" id="WP_183862373.1">
    <property type="nucleotide sequence ID" value="NZ_JACHFH010000029.1"/>
</dbReference>
<sequence>MSSCKNKILIIFSLFALITCINFNIVYANDIINKSFYIGSEKSNYPVIQTNDSEINFKINRDIQNYLSDMRAAVDSIPDTSSSMYYNITYNDAKIVSLVFKEYRFYKGAAHGNYFINGVVYDKTIGERIPLSHYLTITAPQLQKMLDNKEAVILGGDGNTPVSIDSFIGDLYIPQDYCISKKDNKLYISLIYPPYALAPYVYGTLYITMPLKNN</sequence>
<dbReference type="Pfam" id="PF13739">
    <property type="entry name" value="PdaC"/>
    <property type="match status" value="1"/>
</dbReference>
<evidence type="ECO:0000259" key="1">
    <source>
        <dbReference type="Pfam" id="PF13739"/>
    </source>
</evidence>
<evidence type="ECO:0000313" key="2">
    <source>
        <dbReference type="EMBL" id="MBB5336960.1"/>
    </source>
</evidence>
<evidence type="ECO:0000313" key="3">
    <source>
        <dbReference type="Proteomes" id="UP000559117"/>
    </source>
</evidence>
<comment type="caution">
    <text evidence="2">The sequence shown here is derived from an EMBL/GenBank/DDBJ whole genome shotgun (WGS) entry which is preliminary data.</text>
</comment>
<dbReference type="InterPro" id="IPR025303">
    <property type="entry name" value="PdaC"/>
</dbReference>
<name>A0A840ULB0_9FIRM</name>
<dbReference type="AlphaFoldDB" id="A0A840ULB0"/>
<dbReference type="Gene3D" id="3.30.565.40">
    <property type="entry name" value="Fervidobacterium nodosum Rt17-B1 like"/>
    <property type="match status" value="1"/>
</dbReference>
<protein>
    <recommendedName>
        <fullName evidence="1">Deacetylase PdaC domain-containing protein</fullName>
    </recommendedName>
</protein>
<proteinExistence type="predicted"/>
<organism evidence="2 3">
    <name type="scientific">Pectinatus brassicae</name>
    <dbReference type="NCBI Taxonomy" id="862415"/>
    <lineage>
        <taxon>Bacteria</taxon>
        <taxon>Bacillati</taxon>
        <taxon>Bacillota</taxon>
        <taxon>Negativicutes</taxon>
        <taxon>Selenomonadales</taxon>
        <taxon>Selenomonadaceae</taxon>
        <taxon>Pectinatus</taxon>
    </lineage>
</organism>
<dbReference type="Proteomes" id="UP000559117">
    <property type="component" value="Unassembled WGS sequence"/>
</dbReference>
<dbReference type="EMBL" id="JACHFH010000029">
    <property type="protein sequence ID" value="MBB5336960.1"/>
    <property type="molecule type" value="Genomic_DNA"/>
</dbReference>
<accession>A0A840ULB0</accession>
<keyword evidence="3" id="KW-1185">Reference proteome</keyword>